<gene>
    <name evidence="2" type="ORF">GRJ2_000027200</name>
</gene>
<protein>
    <submittedName>
        <fullName evidence="2">Mitochondrial enolase superfamily member 1</fullName>
    </submittedName>
</protein>
<evidence type="ECO:0000313" key="2">
    <source>
        <dbReference type="EMBL" id="GAB0175620.1"/>
    </source>
</evidence>
<reference evidence="2 3" key="1">
    <citation type="submission" date="2024-06" db="EMBL/GenBank/DDBJ databases">
        <title>The draft genome of Grus japonensis, version 3.</title>
        <authorList>
            <person name="Nabeshima K."/>
            <person name="Suzuki S."/>
            <person name="Onuma M."/>
        </authorList>
    </citation>
    <scope>NUCLEOTIDE SEQUENCE [LARGE SCALE GENOMIC DNA]</scope>
    <source>
        <strain evidence="2 3">451A</strain>
    </source>
</reference>
<dbReference type="Proteomes" id="UP001623348">
    <property type="component" value="Unassembled WGS sequence"/>
</dbReference>
<dbReference type="AlphaFoldDB" id="A0ABC9VS95"/>
<dbReference type="EMBL" id="BAAFJT010000001">
    <property type="protein sequence ID" value="GAB0175620.1"/>
    <property type="molecule type" value="Genomic_DNA"/>
</dbReference>
<organism evidence="2 3">
    <name type="scientific">Grus japonensis</name>
    <name type="common">Japanese crane</name>
    <name type="synonym">Red-crowned crane</name>
    <dbReference type="NCBI Taxonomy" id="30415"/>
    <lineage>
        <taxon>Eukaryota</taxon>
        <taxon>Metazoa</taxon>
        <taxon>Chordata</taxon>
        <taxon>Craniata</taxon>
        <taxon>Vertebrata</taxon>
        <taxon>Euteleostomi</taxon>
        <taxon>Archelosauria</taxon>
        <taxon>Archosauria</taxon>
        <taxon>Dinosauria</taxon>
        <taxon>Saurischia</taxon>
        <taxon>Theropoda</taxon>
        <taxon>Coelurosauria</taxon>
        <taxon>Aves</taxon>
        <taxon>Neognathae</taxon>
        <taxon>Neoaves</taxon>
        <taxon>Gruiformes</taxon>
        <taxon>Gruidae</taxon>
        <taxon>Grus</taxon>
    </lineage>
</organism>
<accession>A0ABC9VS95</accession>
<comment type="caution">
    <text evidence="2">The sequence shown here is derived from an EMBL/GenBank/DDBJ whole genome shotgun (WGS) entry which is preliminary data.</text>
</comment>
<evidence type="ECO:0000256" key="1">
    <source>
        <dbReference type="SAM" id="MobiDB-lite"/>
    </source>
</evidence>
<proteinExistence type="predicted"/>
<sequence>MRNGPEETGIQESCFIFRDYLHQAQERSILMSRKSSKGGRRATWMAKKLLTKLRHKQEAHRRWKQGQRDQEEYRYTVQVLRDGVGKTKDHLEVNLTRDMKNKMMCFYRYISSERKERENVPVAEWGRGHGGKRHRKD</sequence>
<evidence type="ECO:0000313" key="3">
    <source>
        <dbReference type="Proteomes" id="UP001623348"/>
    </source>
</evidence>
<name>A0ABC9VS95_GRUJA</name>
<feature type="region of interest" description="Disordered" evidence="1">
    <location>
        <begin position="116"/>
        <end position="137"/>
    </location>
</feature>
<keyword evidence="3" id="KW-1185">Reference proteome</keyword>